<proteinExistence type="inferred from homology"/>
<sequence>MRILELCSGAGGQALGLERAGFEHIGLIEIEKDACDTLTLNRPNWPVYNQDLNNVDFRDFKGVDLICGGVPCQPFSIAGHQLGHKDERDLFPIAVKAVEKLKPQAFFFENVRGLASANFDRYRNFILKELISLGYYVEFKVIDSSNYGVPQLRPRFILVGRRDGNVNFPWPKPQGKIKTVSQTIYDLMNENSWKQIDQWKIVADKIAPTVVGGSKKHGGPDLGPTRAKRQWSEMGVDGNGIANLPPESDFIGLPKLTNRMVARIQGFPDSWKFSGKKTSTYRQIGNAFPPPVAEKVGQSIVQWLNEKPVKKSNNFSSAFQQEFFEDLVAL</sequence>
<comment type="similarity">
    <text evidence="6 7">Belongs to the class I-like SAM-binding methyltransferase superfamily. C5-methyltransferase family.</text>
</comment>
<dbReference type="EC" id="2.1.1.37" evidence="8"/>
<dbReference type="GO" id="GO:0003677">
    <property type="term" value="F:DNA binding"/>
    <property type="evidence" value="ECO:0007669"/>
    <property type="project" value="TreeGrafter"/>
</dbReference>
<evidence type="ECO:0000256" key="7">
    <source>
        <dbReference type="RuleBase" id="RU000416"/>
    </source>
</evidence>
<dbReference type="RefSeq" id="WP_100758944.1">
    <property type="nucleotide sequence ID" value="NZ_NPDT01000003.1"/>
</dbReference>
<protein>
    <recommendedName>
        <fullName evidence="8">Cytosine-specific methyltransferase</fullName>
        <ecNumber evidence="8">2.1.1.37</ecNumber>
    </recommendedName>
</protein>
<dbReference type="Pfam" id="PF00145">
    <property type="entry name" value="DNA_methylase"/>
    <property type="match status" value="1"/>
</dbReference>
<name>A0A2M9ZCA0_9LEPT</name>
<dbReference type="Proteomes" id="UP000231912">
    <property type="component" value="Unassembled WGS sequence"/>
</dbReference>
<dbReference type="GO" id="GO:0044027">
    <property type="term" value="P:negative regulation of gene expression via chromosomal CpG island methylation"/>
    <property type="evidence" value="ECO:0007669"/>
    <property type="project" value="TreeGrafter"/>
</dbReference>
<evidence type="ECO:0000256" key="3">
    <source>
        <dbReference type="ARBA" id="ARBA00022691"/>
    </source>
</evidence>
<reference evidence="9 10" key="1">
    <citation type="submission" date="2017-07" db="EMBL/GenBank/DDBJ databases">
        <title>Leptospira spp. isolated from tropical soils.</title>
        <authorList>
            <person name="Thibeaux R."/>
            <person name="Iraola G."/>
            <person name="Ferres I."/>
            <person name="Bierque E."/>
            <person name="Girault D."/>
            <person name="Soupe-Gilbert M.-E."/>
            <person name="Picardeau M."/>
            <person name="Goarant C."/>
        </authorList>
    </citation>
    <scope>NUCLEOTIDE SEQUENCE [LARGE SCALE GENOMIC DNA]</scope>
    <source>
        <strain evidence="9 10">FH2-C-A2</strain>
    </source>
</reference>
<dbReference type="SUPFAM" id="SSF53335">
    <property type="entry name" value="S-adenosyl-L-methionine-dependent methyltransferases"/>
    <property type="match status" value="1"/>
</dbReference>
<gene>
    <name evidence="9" type="ORF">CH371_11195</name>
</gene>
<dbReference type="PRINTS" id="PR00105">
    <property type="entry name" value="C5METTRFRASE"/>
</dbReference>
<evidence type="ECO:0000256" key="5">
    <source>
        <dbReference type="ARBA" id="ARBA00047422"/>
    </source>
</evidence>
<dbReference type="EMBL" id="NPDT01000003">
    <property type="protein sequence ID" value="PJZ66071.1"/>
    <property type="molecule type" value="Genomic_DNA"/>
</dbReference>
<dbReference type="PROSITE" id="PS00095">
    <property type="entry name" value="C5_MTASE_2"/>
    <property type="match status" value="1"/>
</dbReference>
<keyword evidence="3 6" id="KW-0949">S-adenosyl-L-methionine</keyword>
<accession>A0A2M9ZCA0</accession>
<feature type="active site" evidence="6">
    <location>
        <position position="72"/>
    </location>
</feature>
<dbReference type="PANTHER" id="PTHR10629:SF52">
    <property type="entry name" value="DNA (CYTOSINE-5)-METHYLTRANSFERASE 1"/>
    <property type="match status" value="1"/>
</dbReference>
<evidence type="ECO:0000256" key="4">
    <source>
        <dbReference type="ARBA" id="ARBA00022747"/>
    </source>
</evidence>
<dbReference type="InterPro" id="IPR001525">
    <property type="entry name" value="C5_MeTfrase"/>
</dbReference>
<evidence type="ECO:0000256" key="6">
    <source>
        <dbReference type="PROSITE-ProRule" id="PRU01016"/>
    </source>
</evidence>
<dbReference type="PANTHER" id="PTHR10629">
    <property type="entry name" value="CYTOSINE-SPECIFIC METHYLTRANSFERASE"/>
    <property type="match status" value="1"/>
</dbReference>
<keyword evidence="4" id="KW-0680">Restriction system</keyword>
<dbReference type="GO" id="GO:0032259">
    <property type="term" value="P:methylation"/>
    <property type="evidence" value="ECO:0007669"/>
    <property type="project" value="UniProtKB-KW"/>
</dbReference>
<dbReference type="InterPro" id="IPR031303">
    <property type="entry name" value="C5_meth_CS"/>
</dbReference>
<dbReference type="InterPro" id="IPR029063">
    <property type="entry name" value="SAM-dependent_MTases_sf"/>
</dbReference>
<evidence type="ECO:0000256" key="1">
    <source>
        <dbReference type="ARBA" id="ARBA00022603"/>
    </source>
</evidence>
<dbReference type="AlphaFoldDB" id="A0A2M9ZCA0"/>
<evidence type="ECO:0000256" key="2">
    <source>
        <dbReference type="ARBA" id="ARBA00022679"/>
    </source>
</evidence>
<dbReference type="PROSITE" id="PS51679">
    <property type="entry name" value="SAM_MT_C5"/>
    <property type="match status" value="1"/>
</dbReference>
<dbReference type="InterPro" id="IPR018117">
    <property type="entry name" value="C5_DNA_meth_AS"/>
</dbReference>
<dbReference type="PROSITE" id="PS00094">
    <property type="entry name" value="C5_MTASE_1"/>
    <property type="match status" value="1"/>
</dbReference>
<dbReference type="InterPro" id="IPR050390">
    <property type="entry name" value="C5-Methyltransferase"/>
</dbReference>
<comment type="catalytic activity">
    <reaction evidence="5 8">
        <text>a 2'-deoxycytidine in DNA + S-adenosyl-L-methionine = a 5-methyl-2'-deoxycytidine in DNA + S-adenosyl-L-homocysteine + H(+)</text>
        <dbReference type="Rhea" id="RHEA:13681"/>
        <dbReference type="Rhea" id="RHEA-COMP:11369"/>
        <dbReference type="Rhea" id="RHEA-COMP:11370"/>
        <dbReference type="ChEBI" id="CHEBI:15378"/>
        <dbReference type="ChEBI" id="CHEBI:57856"/>
        <dbReference type="ChEBI" id="CHEBI:59789"/>
        <dbReference type="ChEBI" id="CHEBI:85452"/>
        <dbReference type="ChEBI" id="CHEBI:85454"/>
        <dbReference type="EC" id="2.1.1.37"/>
    </reaction>
</comment>
<dbReference type="CDD" id="cd00315">
    <property type="entry name" value="Cyt_C5_DNA_methylase"/>
    <property type="match status" value="1"/>
</dbReference>
<evidence type="ECO:0000313" key="9">
    <source>
        <dbReference type="EMBL" id="PJZ66071.1"/>
    </source>
</evidence>
<evidence type="ECO:0000313" key="10">
    <source>
        <dbReference type="Proteomes" id="UP000231912"/>
    </source>
</evidence>
<evidence type="ECO:0000256" key="8">
    <source>
        <dbReference type="RuleBase" id="RU000417"/>
    </source>
</evidence>
<organism evidence="9 10">
    <name type="scientific">Leptospira wolffii</name>
    <dbReference type="NCBI Taxonomy" id="409998"/>
    <lineage>
        <taxon>Bacteria</taxon>
        <taxon>Pseudomonadati</taxon>
        <taxon>Spirochaetota</taxon>
        <taxon>Spirochaetia</taxon>
        <taxon>Leptospirales</taxon>
        <taxon>Leptospiraceae</taxon>
        <taxon>Leptospira</taxon>
    </lineage>
</organism>
<dbReference type="Gene3D" id="3.40.50.150">
    <property type="entry name" value="Vaccinia Virus protein VP39"/>
    <property type="match status" value="2"/>
</dbReference>
<dbReference type="NCBIfam" id="TIGR00675">
    <property type="entry name" value="dcm"/>
    <property type="match status" value="1"/>
</dbReference>
<dbReference type="GO" id="GO:0009307">
    <property type="term" value="P:DNA restriction-modification system"/>
    <property type="evidence" value="ECO:0007669"/>
    <property type="project" value="UniProtKB-KW"/>
</dbReference>
<keyword evidence="1 6" id="KW-0489">Methyltransferase</keyword>
<comment type="caution">
    <text evidence="9">The sequence shown here is derived from an EMBL/GenBank/DDBJ whole genome shotgun (WGS) entry which is preliminary data.</text>
</comment>
<dbReference type="GO" id="GO:0003886">
    <property type="term" value="F:DNA (cytosine-5-)-methyltransferase activity"/>
    <property type="evidence" value="ECO:0007669"/>
    <property type="project" value="UniProtKB-EC"/>
</dbReference>
<keyword evidence="2 6" id="KW-0808">Transferase</keyword>